<dbReference type="EMBL" id="VFML01000001">
    <property type="protein sequence ID" value="TQJ02164.1"/>
    <property type="molecule type" value="Genomic_DNA"/>
</dbReference>
<sequence>MNERASENRSDPRWRVGETAVVRFLRPDGSTGQHHPLRVLADDGRSLLGWLPAGTEIVGTRLIGGRHRRDVPLAERFLLPRERCRDTWRGTSTLRLISEDRWSSVWWFFGAGGEFLGWYGNLEIPLGRGQGGPDRMDGVLDLAVDPDGSWRWKDEDEAEAAVDAGRLTAAQLAALRAEGERLAGLAEAGTFPFDGTWTEFRPEPGWAAPELPAEVRAPD</sequence>
<dbReference type="InterPro" id="IPR035930">
    <property type="entry name" value="FomD-like_sf"/>
</dbReference>
<name>A0A542DGI4_AMYCI</name>
<evidence type="ECO:0000313" key="3">
    <source>
        <dbReference type="Proteomes" id="UP000320876"/>
    </source>
</evidence>
<gene>
    <name evidence="2" type="ORF">FB471_1882</name>
</gene>
<accession>A0A542DGI4</accession>
<dbReference type="Proteomes" id="UP000320876">
    <property type="component" value="Unassembled WGS sequence"/>
</dbReference>
<dbReference type="SUPFAM" id="SSF159234">
    <property type="entry name" value="FomD-like"/>
    <property type="match status" value="1"/>
</dbReference>
<feature type="domain" description="DUF402" evidence="1">
    <location>
        <begin position="69"/>
        <end position="190"/>
    </location>
</feature>
<proteinExistence type="predicted"/>
<organism evidence="2 3">
    <name type="scientific">Amycolatopsis cihanbeyliensis</name>
    <dbReference type="NCBI Taxonomy" id="1128664"/>
    <lineage>
        <taxon>Bacteria</taxon>
        <taxon>Bacillati</taxon>
        <taxon>Actinomycetota</taxon>
        <taxon>Actinomycetes</taxon>
        <taxon>Pseudonocardiales</taxon>
        <taxon>Pseudonocardiaceae</taxon>
        <taxon>Amycolatopsis</taxon>
    </lineage>
</organism>
<reference evidence="2 3" key="1">
    <citation type="submission" date="2019-06" db="EMBL/GenBank/DDBJ databases">
        <title>Sequencing the genomes of 1000 actinobacteria strains.</title>
        <authorList>
            <person name="Klenk H.-P."/>
        </authorList>
    </citation>
    <scope>NUCLEOTIDE SEQUENCE [LARGE SCALE GENOMIC DNA]</scope>
    <source>
        <strain evidence="2 3">DSM 45679</strain>
    </source>
</reference>
<evidence type="ECO:0000259" key="1">
    <source>
        <dbReference type="Pfam" id="PF04167"/>
    </source>
</evidence>
<dbReference type="InterPro" id="IPR007295">
    <property type="entry name" value="DUF402"/>
</dbReference>
<dbReference type="Gene3D" id="2.40.380.10">
    <property type="entry name" value="FomD-like"/>
    <property type="match status" value="1"/>
</dbReference>
<keyword evidence="3" id="KW-1185">Reference proteome</keyword>
<dbReference type="RefSeq" id="WP_281287385.1">
    <property type="nucleotide sequence ID" value="NZ_VFML01000001.1"/>
</dbReference>
<comment type="caution">
    <text evidence="2">The sequence shown here is derived from an EMBL/GenBank/DDBJ whole genome shotgun (WGS) entry which is preliminary data.</text>
</comment>
<evidence type="ECO:0000313" key="2">
    <source>
        <dbReference type="EMBL" id="TQJ02164.1"/>
    </source>
</evidence>
<dbReference type="AlphaFoldDB" id="A0A542DGI4"/>
<dbReference type="Pfam" id="PF04167">
    <property type="entry name" value="DUF402"/>
    <property type="match status" value="1"/>
</dbReference>
<protein>
    <submittedName>
        <fullName evidence="2">Uncharacterized protein DUF402</fullName>
    </submittedName>
</protein>